<dbReference type="InterPro" id="IPR011042">
    <property type="entry name" value="6-blade_b-propeller_TolB-like"/>
</dbReference>
<gene>
    <name evidence="3" type="ORF">ABC974_23290</name>
</gene>
<organism evidence="3 4">
    <name type="scientific">Sphingomonas oligophenolica</name>
    <dbReference type="NCBI Taxonomy" id="301154"/>
    <lineage>
        <taxon>Bacteria</taxon>
        <taxon>Pseudomonadati</taxon>
        <taxon>Pseudomonadota</taxon>
        <taxon>Alphaproteobacteria</taxon>
        <taxon>Sphingomonadales</taxon>
        <taxon>Sphingomonadaceae</taxon>
        <taxon>Sphingomonas</taxon>
    </lineage>
</organism>
<evidence type="ECO:0000313" key="3">
    <source>
        <dbReference type="EMBL" id="MEN2792571.1"/>
    </source>
</evidence>
<dbReference type="Gene3D" id="2.120.10.30">
    <property type="entry name" value="TolB, C-terminal domain"/>
    <property type="match status" value="1"/>
</dbReference>
<dbReference type="Pfam" id="PF08450">
    <property type="entry name" value="SGL"/>
    <property type="match status" value="1"/>
</dbReference>
<keyword evidence="1" id="KW-0378">Hydrolase</keyword>
<dbReference type="InterPro" id="IPR006311">
    <property type="entry name" value="TAT_signal"/>
</dbReference>
<comment type="caution">
    <text evidence="3">The sequence shown here is derived from an EMBL/GenBank/DDBJ whole genome shotgun (WGS) entry which is preliminary data.</text>
</comment>
<dbReference type="InterPro" id="IPR013658">
    <property type="entry name" value="SGL"/>
</dbReference>
<sequence>MAEEQVGLSAGNVSTISRRGFIVMAGAFAASSGWAASPPAPATIRILSPKGAAIIDPNAVVETIADGIAWAEGPVWVPHQNALLFSDPPANIMRRWSRRGGVSVFLKPSGAAVFDPKLVREAGSNGLALGTDGALLIADSGSRALVRVDLATRRRSILVDRWRGERFSSPNDLHVARSGAIYFTDPPYGFADGDASPLKEVEQNGVYRWTPGGEAVLVDGALTRPNGVALSPDERRLYVSVSDEKAPRIMAYDLDAGGMPRNSRVFLDASTLHGPGLPDGMKVSAGGILFCSAPGGLYLLSPEAEPLALIANGGPIANCAFGEDGRTLFMTANDRVLRVRLKINALHG</sequence>
<protein>
    <submittedName>
        <fullName evidence="3">SMP-30/gluconolactonase/LRE family protein</fullName>
    </submittedName>
</protein>
<dbReference type="PANTHER" id="PTHR47572">
    <property type="entry name" value="LIPOPROTEIN-RELATED"/>
    <property type="match status" value="1"/>
</dbReference>
<dbReference type="RefSeq" id="WP_343888212.1">
    <property type="nucleotide sequence ID" value="NZ_BAAAEH010000007.1"/>
</dbReference>
<feature type="domain" description="SMP-30/Gluconolactonase/LRE-like region" evidence="2">
    <location>
        <begin position="70"/>
        <end position="332"/>
    </location>
</feature>
<evidence type="ECO:0000259" key="2">
    <source>
        <dbReference type="Pfam" id="PF08450"/>
    </source>
</evidence>
<reference evidence="3 4" key="1">
    <citation type="submission" date="2024-05" db="EMBL/GenBank/DDBJ databases">
        <authorList>
            <person name="Liu Q."/>
            <person name="Xin Y.-H."/>
        </authorList>
    </citation>
    <scope>NUCLEOTIDE SEQUENCE [LARGE SCALE GENOMIC DNA]</scope>
    <source>
        <strain evidence="3 4">CGMCC 1.10181</strain>
    </source>
</reference>
<keyword evidence="4" id="KW-1185">Reference proteome</keyword>
<dbReference type="PANTHER" id="PTHR47572:SF4">
    <property type="entry name" value="LACTONASE DRP35"/>
    <property type="match status" value="1"/>
</dbReference>
<dbReference type="Proteomes" id="UP001419910">
    <property type="component" value="Unassembled WGS sequence"/>
</dbReference>
<accession>A0ABU9Y9Y5</accession>
<evidence type="ECO:0000313" key="4">
    <source>
        <dbReference type="Proteomes" id="UP001419910"/>
    </source>
</evidence>
<evidence type="ECO:0000256" key="1">
    <source>
        <dbReference type="ARBA" id="ARBA00022801"/>
    </source>
</evidence>
<dbReference type="EMBL" id="JBDIME010000030">
    <property type="protein sequence ID" value="MEN2792571.1"/>
    <property type="molecule type" value="Genomic_DNA"/>
</dbReference>
<dbReference type="PROSITE" id="PS51318">
    <property type="entry name" value="TAT"/>
    <property type="match status" value="1"/>
</dbReference>
<proteinExistence type="predicted"/>
<name>A0ABU9Y9Y5_9SPHN</name>
<dbReference type="SUPFAM" id="SSF63829">
    <property type="entry name" value="Calcium-dependent phosphotriesterase"/>
    <property type="match status" value="1"/>
</dbReference>
<dbReference type="InterPro" id="IPR051262">
    <property type="entry name" value="SMP-30/CGR1_Lactonase"/>
</dbReference>